<accession>A0A2D4I6H1</accession>
<dbReference type="EMBL" id="IACK01074977">
    <property type="protein sequence ID" value="LAA79826.1"/>
    <property type="molecule type" value="Transcribed_RNA"/>
</dbReference>
<organism evidence="1">
    <name type="scientific">Micrurus lemniscatus lemniscatus</name>
    <dbReference type="NCBI Taxonomy" id="129467"/>
    <lineage>
        <taxon>Eukaryota</taxon>
        <taxon>Metazoa</taxon>
        <taxon>Chordata</taxon>
        <taxon>Craniata</taxon>
        <taxon>Vertebrata</taxon>
        <taxon>Euteleostomi</taxon>
        <taxon>Lepidosauria</taxon>
        <taxon>Squamata</taxon>
        <taxon>Bifurcata</taxon>
        <taxon>Unidentata</taxon>
        <taxon>Episquamata</taxon>
        <taxon>Toxicofera</taxon>
        <taxon>Serpentes</taxon>
        <taxon>Colubroidea</taxon>
        <taxon>Elapidae</taxon>
        <taxon>Elapinae</taxon>
        <taxon>Micrurus</taxon>
    </lineage>
</organism>
<reference evidence="1" key="2">
    <citation type="submission" date="2017-11" db="EMBL/GenBank/DDBJ databases">
        <title>Coralsnake Venomics: Analyses of Venom Gland Transcriptomes and Proteomes of Six Brazilian Taxa.</title>
        <authorList>
            <person name="Aird S.D."/>
            <person name="Jorge da Silva N."/>
            <person name="Qiu L."/>
            <person name="Villar-Briones A."/>
            <person name="Aparecida-Saddi V."/>
            <person name="Campos-Telles M.P."/>
            <person name="Grau M."/>
            <person name="Mikheyev A.S."/>
        </authorList>
    </citation>
    <scope>NUCLEOTIDE SEQUENCE</scope>
    <source>
        <tissue evidence="1">Venom_gland</tissue>
    </source>
</reference>
<dbReference type="AlphaFoldDB" id="A0A2D4I6H1"/>
<name>A0A2D4I6H1_MICLE</name>
<proteinExistence type="predicted"/>
<evidence type="ECO:0000313" key="1">
    <source>
        <dbReference type="EMBL" id="LAA79826.1"/>
    </source>
</evidence>
<reference evidence="1" key="1">
    <citation type="submission" date="2017-07" db="EMBL/GenBank/DDBJ databases">
        <authorList>
            <person name="Mikheyev A."/>
            <person name="Grau M."/>
        </authorList>
    </citation>
    <scope>NUCLEOTIDE SEQUENCE</scope>
    <source>
        <tissue evidence="1">Venom_gland</tissue>
    </source>
</reference>
<protein>
    <submittedName>
        <fullName evidence="1">Uncharacterized protein</fullName>
    </submittedName>
</protein>
<sequence>MPVRKPTTTLVQSPLNQSKREKKKSFLIRCNFLEVTLKSPLTRLDKKKMAAARCNVQNGKQQLRLGKEPAFDHPKVTRCSYGANTAWACTALLLNPVKKPISC</sequence>